<dbReference type="SMART" id="SM00686">
    <property type="entry name" value="DM13"/>
    <property type="match status" value="1"/>
</dbReference>
<evidence type="ECO:0000256" key="1">
    <source>
        <dbReference type="ARBA" id="ARBA00022737"/>
    </source>
</evidence>
<organism evidence="4">
    <name type="scientific">Timema douglasi</name>
    <name type="common">Walking stick</name>
    <dbReference type="NCBI Taxonomy" id="61478"/>
    <lineage>
        <taxon>Eukaryota</taxon>
        <taxon>Metazoa</taxon>
        <taxon>Ecdysozoa</taxon>
        <taxon>Arthropoda</taxon>
        <taxon>Hexapoda</taxon>
        <taxon>Insecta</taxon>
        <taxon>Pterygota</taxon>
        <taxon>Neoptera</taxon>
        <taxon>Polyneoptera</taxon>
        <taxon>Phasmatodea</taxon>
        <taxon>Timematodea</taxon>
        <taxon>Timematoidea</taxon>
        <taxon>Timematidae</taxon>
        <taxon>Timema</taxon>
    </lineage>
</organism>
<dbReference type="AlphaFoldDB" id="A0A7R8VLG6"/>
<dbReference type="EMBL" id="OA566568">
    <property type="protein sequence ID" value="CAD7199097.1"/>
    <property type="molecule type" value="Genomic_DNA"/>
</dbReference>
<feature type="compositionally biased region" description="Polar residues" evidence="2">
    <location>
        <begin position="229"/>
        <end position="239"/>
    </location>
</feature>
<keyword evidence="1" id="KW-0677">Repeat</keyword>
<dbReference type="InterPro" id="IPR052126">
    <property type="entry name" value="Spindle_Org/Thrombomodulin"/>
</dbReference>
<dbReference type="InterPro" id="IPR019545">
    <property type="entry name" value="DM13_domain"/>
</dbReference>
<gene>
    <name evidence="4" type="ORF">TDIB3V08_LOCUS5361</name>
</gene>
<reference evidence="4" key="1">
    <citation type="submission" date="2020-11" db="EMBL/GenBank/DDBJ databases">
        <authorList>
            <person name="Tran Van P."/>
        </authorList>
    </citation>
    <scope>NUCLEOTIDE SEQUENCE</scope>
</reference>
<sequence length="413" mass="44779">MLGSSYRPPVDVNFGDVKIPKNLDYPKPQKIDALNGVHAVSSENIVVVDAQTLLIPSFSYDGEAPDTGSVRGAVNTRESVLSSSVRSCFVPDAKFWVGRGPKPSSQGVRVADENGKEDPLRRYDRKTIVLTLPGDLTVFDIGHFGVWCEAFAVDFGHIRVPGRSLNVPPSLHMLGVSPQNRELIPSTLEQSLYQQLLFNQQQQQLQQQQQQQSHHRFAVDVPFVTAADSSGNFNEQIDPSSFPEGDQSSLAAFPPSNQRTLSSPQQRVHVTTFRPTQLSTRGGKARDFKGATSVQIVPSIALSPDNSFLGRADVPQGSFQGFLANNPVPQNYFTVVESDSPAQGQASIQEVLRVRPERVQGGGGAQVLRAHPDHNHGGHSGAVGAARRHDGRSFSHLSINGAGGSSDTFVQYK</sequence>
<dbReference type="Pfam" id="PF10517">
    <property type="entry name" value="DM13"/>
    <property type="match status" value="1"/>
</dbReference>
<evidence type="ECO:0000256" key="2">
    <source>
        <dbReference type="SAM" id="MobiDB-lite"/>
    </source>
</evidence>
<dbReference type="PANTHER" id="PTHR24036:SF13">
    <property type="entry name" value="PROTEIN SKELETOR, ISOFORMS D_E"/>
    <property type="match status" value="1"/>
</dbReference>
<dbReference type="PANTHER" id="PTHR24036">
    <property type="entry name" value="SKELETOR-RELATED"/>
    <property type="match status" value="1"/>
</dbReference>
<feature type="region of interest" description="Disordered" evidence="2">
    <location>
        <begin position="229"/>
        <end position="249"/>
    </location>
</feature>
<feature type="domain" description="DM13" evidence="3">
    <location>
        <begin position="29"/>
        <end position="161"/>
    </location>
</feature>
<name>A0A7R8VLG6_TIMDO</name>
<dbReference type="PROSITE" id="PS51549">
    <property type="entry name" value="DM13"/>
    <property type="match status" value="1"/>
</dbReference>
<proteinExistence type="predicted"/>
<evidence type="ECO:0000313" key="4">
    <source>
        <dbReference type="EMBL" id="CAD7199097.1"/>
    </source>
</evidence>
<evidence type="ECO:0000259" key="3">
    <source>
        <dbReference type="PROSITE" id="PS51549"/>
    </source>
</evidence>
<feature type="region of interest" description="Disordered" evidence="2">
    <location>
        <begin position="359"/>
        <end position="386"/>
    </location>
</feature>
<protein>
    <recommendedName>
        <fullName evidence="3">DM13 domain-containing protein</fullName>
    </recommendedName>
</protein>
<accession>A0A7R8VLG6</accession>